<feature type="compositionally biased region" description="Polar residues" evidence="1">
    <location>
        <begin position="14"/>
        <end position="34"/>
    </location>
</feature>
<reference evidence="2 3" key="1">
    <citation type="submission" date="2024-01" db="EMBL/GenBank/DDBJ databases">
        <title>A draft genome for the cacao thread blight pathogen Marasmiellus scandens.</title>
        <authorList>
            <person name="Baruah I.K."/>
            <person name="Leung J."/>
            <person name="Bukari Y."/>
            <person name="Amoako-Attah I."/>
            <person name="Meinhardt L.W."/>
            <person name="Bailey B.A."/>
            <person name="Cohen S.P."/>
        </authorList>
    </citation>
    <scope>NUCLEOTIDE SEQUENCE [LARGE SCALE GENOMIC DNA]</scope>
    <source>
        <strain evidence="2 3">GH-19</strain>
    </source>
</reference>
<dbReference type="EMBL" id="JBANRG010000107">
    <property type="protein sequence ID" value="KAK7435433.1"/>
    <property type="molecule type" value="Genomic_DNA"/>
</dbReference>
<comment type="caution">
    <text evidence="2">The sequence shown here is derived from an EMBL/GenBank/DDBJ whole genome shotgun (WGS) entry which is preliminary data.</text>
</comment>
<gene>
    <name evidence="2" type="ORF">VKT23_019694</name>
</gene>
<feature type="region of interest" description="Disordered" evidence="1">
    <location>
        <begin position="1"/>
        <end position="48"/>
    </location>
</feature>
<dbReference type="InterPro" id="IPR009836">
    <property type="entry name" value="GRDP-like"/>
</dbReference>
<dbReference type="Pfam" id="PF07173">
    <property type="entry name" value="GRDP-like"/>
    <property type="match status" value="1"/>
</dbReference>
<dbReference type="PANTHER" id="PTHR34365:SF7">
    <property type="entry name" value="GLYCINE-RICH DOMAIN-CONTAINING PROTEIN 1"/>
    <property type="match status" value="1"/>
</dbReference>
<accession>A0ABR1INT5</accession>
<organism evidence="2 3">
    <name type="scientific">Marasmiellus scandens</name>
    <dbReference type="NCBI Taxonomy" id="2682957"/>
    <lineage>
        <taxon>Eukaryota</taxon>
        <taxon>Fungi</taxon>
        <taxon>Dikarya</taxon>
        <taxon>Basidiomycota</taxon>
        <taxon>Agaricomycotina</taxon>
        <taxon>Agaricomycetes</taxon>
        <taxon>Agaricomycetidae</taxon>
        <taxon>Agaricales</taxon>
        <taxon>Marasmiineae</taxon>
        <taxon>Omphalotaceae</taxon>
        <taxon>Marasmiellus</taxon>
    </lineage>
</organism>
<evidence type="ECO:0000256" key="1">
    <source>
        <dbReference type="SAM" id="MobiDB-lite"/>
    </source>
</evidence>
<protein>
    <submittedName>
        <fullName evidence="2">Uncharacterized protein</fullName>
    </submittedName>
</protein>
<feature type="region of interest" description="Disordered" evidence="1">
    <location>
        <begin position="576"/>
        <end position="606"/>
    </location>
</feature>
<feature type="compositionally biased region" description="Basic and acidic residues" evidence="1">
    <location>
        <begin position="576"/>
        <end position="589"/>
    </location>
</feature>
<dbReference type="Proteomes" id="UP001498398">
    <property type="component" value="Unassembled WGS sequence"/>
</dbReference>
<evidence type="ECO:0000313" key="3">
    <source>
        <dbReference type="Proteomes" id="UP001498398"/>
    </source>
</evidence>
<feature type="compositionally biased region" description="Low complexity" evidence="1">
    <location>
        <begin position="35"/>
        <end position="48"/>
    </location>
</feature>
<proteinExistence type="predicted"/>
<sequence>MSQDLSELPPAYASINSSPNATGQPPAYSNPQNDSVSSTPSSSRLPTSFTVGSKLTPQLVSVAEIQGHLALLHAFAEFKAKVDSLLGEDASEHISVSSLMPEDKEKRWAWFVGLAVERFERWCKALEDSDADVDEDTFLGKVLPPVDVLMVWHSYLLNPAWYLEDTKRVPVLGSLRKLGVCLANAMPKLSSYLVTYAGDSKARLATWTTRTRTDFDPFESATTLTEREVLCPACLIPVTVQLTKADGTGYLQKGFSQPCSSSSCNHSITKESLGIRRILVDLTRNVGEKGTEGFQTYMAGSLFRPGTMYDTTRGELVKRNILASSKLKKAVDDGSERKWQEAIVKRLGWDLKEMRRAMGEELKGIGEKLLMRIITAYGDDRIFSIDLVGAVLRQGSFISKMQGLNWTTPGFLTGQNELILHHAIARYHAFLDLMMANPSSMIVPTLDIDLVWHTHQLLARRYKKDCSNLLSRFLDHDDKVEEGRLALSFELTAKSWQDKFGLPYIYCGCPISGETIGQKLTRLVGIQNNLKQQYLSPPDRPGARDATHPSDHNAVYALHMKKQTDVGRKERETKYAKGLKKAEKGKGKAEGSVARTRSDSTSLHPQPFLVPIPMELLNESSNSPSCVGTVFNIVNASDGSGGLLCAVGAGSCSPGGAACGAAAGCGPRFKPLGGCAVHV</sequence>
<dbReference type="PANTHER" id="PTHR34365">
    <property type="entry name" value="ENOLASE (DUF1399)"/>
    <property type="match status" value="1"/>
</dbReference>
<keyword evidence="3" id="KW-1185">Reference proteome</keyword>
<name>A0ABR1INT5_9AGAR</name>
<evidence type="ECO:0000313" key="2">
    <source>
        <dbReference type="EMBL" id="KAK7435433.1"/>
    </source>
</evidence>